<dbReference type="GO" id="GO:0015079">
    <property type="term" value="F:potassium ion transmembrane transporter activity"/>
    <property type="evidence" value="ECO:0007669"/>
    <property type="project" value="InterPro"/>
</dbReference>
<dbReference type="InterPro" id="IPR053951">
    <property type="entry name" value="K_trans_N"/>
</dbReference>
<keyword evidence="4" id="KW-1185">Reference proteome</keyword>
<feature type="domain" description="K+ potassium transporter integral membrane" evidence="2">
    <location>
        <begin position="58"/>
        <end position="103"/>
    </location>
</feature>
<feature type="domain" description="K+ potassium transporter integral membrane" evidence="2">
    <location>
        <begin position="105"/>
        <end position="189"/>
    </location>
</feature>
<evidence type="ECO:0000259" key="2">
    <source>
        <dbReference type="Pfam" id="PF02705"/>
    </source>
</evidence>
<dbReference type="InterPro" id="IPR003855">
    <property type="entry name" value="K+_transporter"/>
</dbReference>
<protein>
    <recommendedName>
        <fullName evidence="2">K+ potassium transporter integral membrane domain-containing protein</fullName>
    </recommendedName>
</protein>
<dbReference type="AlphaFoldDB" id="A0AAQ3QGH5"/>
<dbReference type="PANTHER" id="PTHR30540">
    <property type="entry name" value="OSMOTIC STRESS POTASSIUM TRANSPORTER"/>
    <property type="match status" value="1"/>
</dbReference>
<comment type="similarity">
    <text evidence="1">Belongs to the HAK/KUP transporter (TC 2.A.72.3) family.</text>
</comment>
<evidence type="ECO:0000256" key="1">
    <source>
        <dbReference type="ARBA" id="ARBA00008440"/>
    </source>
</evidence>
<organism evidence="3 4">
    <name type="scientific">Canna indica</name>
    <name type="common">Indian-shot</name>
    <dbReference type="NCBI Taxonomy" id="4628"/>
    <lineage>
        <taxon>Eukaryota</taxon>
        <taxon>Viridiplantae</taxon>
        <taxon>Streptophyta</taxon>
        <taxon>Embryophyta</taxon>
        <taxon>Tracheophyta</taxon>
        <taxon>Spermatophyta</taxon>
        <taxon>Magnoliopsida</taxon>
        <taxon>Liliopsida</taxon>
        <taxon>Zingiberales</taxon>
        <taxon>Cannaceae</taxon>
        <taxon>Canna</taxon>
    </lineage>
</organism>
<dbReference type="EMBL" id="CP136895">
    <property type="protein sequence ID" value="WOL11931.1"/>
    <property type="molecule type" value="Genomic_DNA"/>
</dbReference>
<dbReference type="PANTHER" id="PTHR30540:SF87">
    <property type="entry name" value="POTASSIUM TRANSPORTER"/>
    <property type="match status" value="1"/>
</dbReference>
<evidence type="ECO:0000313" key="4">
    <source>
        <dbReference type="Proteomes" id="UP001327560"/>
    </source>
</evidence>
<gene>
    <name evidence="3" type="ORF">Cni_G20695</name>
</gene>
<dbReference type="Proteomes" id="UP001327560">
    <property type="component" value="Chromosome 6"/>
</dbReference>
<accession>A0AAQ3QGH5</accession>
<reference evidence="3 4" key="1">
    <citation type="submission" date="2023-10" db="EMBL/GenBank/DDBJ databases">
        <title>Chromosome-scale genome assembly provides insights into flower coloration mechanisms of Canna indica.</title>
        <authorList>
            <person name="Li C."/>
        </authorList>
    </citation>
    <scope>NUCLEOTIDE SEQUENCE [LARGE SCALE GENOMIC DNA]</scope>
    <source>
        <tissue evidence="3">Flower</tissue>
    </source>
</reference>
<name>A0AAQ3QGH5_9LILI</name>
<feature type="domain" description="K+ potassium transporter integral membrane" evidence="2">
    <location>
        <begin position="191"/>
        <end position="226"/>
    </location>
</feature>
<dbReference type="GO" id="GO:0016020">
    <property type="term" value="C:membrane"/>
    <property type="evidence" value="ECO:0007669"/>
    <property type="project" value="InterPro"/>
</dbReference>
<sequence length="226" mass="24792">MCSACCRSSSTLLPSSPCSRTSSLSPPRTMPAEDRELSNYSFKLPNRRPEVKEVLERRSLFKYFLLIITMIVTDMVNGDGTLTPCISVLSTVGGIKEATDFIKQDGLHWPMFVVATLSAIMASQAMISGTFSIIQQSLALGCFLRVKIIHTLSKYEGQLCICEVNYALTLACVAVTFSFRDIVKIGNPYWVEALFADVGHFTVQSIQITMCSVAFSSLILAYAGQA</sequence>
<dbReference type="Pfam" id="PF02705">
    <property type="entry name" value="K_trans"/>
    <property type="match status" value="3"/>
</dbReference>
<proteinExistence type="inferred from homology"/>
<evidence type="ECO:0000313" key="3">
    <source>
        <dbReference type="EMBL" id="WOL11931.1"/>
    </source>
</evidence>